<feature type="domain" description="Peptidase M13 C-terminal" evidence="9">
    <location>
        <begin position="674"/>
        <end position="881"/>
    </location>
</feature>
<evidence type="ECO:0008006" key="13">
    <source>
        <dbReference type="Google" id="ProtNLM"/>
    </source>
</evidence>
<dbReference type="GO" id="GO:0004222">
    <property type="term" value="F:metalloendopeptidase activity"/>
    <property type="evidence" value="ECO:0007669"/>
    <property type="project" value="InterPro"/>
</dbReference>
<dbReference type="Pfam" id="PF01431">
    <property type="entry name" value="Peptidase_M13"/>
    <property type="match status" value="1"/>
</dbReference>
<dbReference type="AlphaFoldDB" id="A0AA85KKE3"/>
<evidence type="ECO:0000256" key="4">
    <source>
        <dbReference type="ARBA" id="ARBA00022723"/>
    </source>
</evidence>
<dbReference type="CDD" id="cd08662">
    <property type="entry name" value="M13"/>
    <property type="match status" value="1"/>
</dbReference>
<sequence length="884" mass="102693">MTDSVISVSKSASSPTNSLNLGTNFKYQVFSDNTENITIVNTSDTQDDNGKKSYLFERVNNLKTTMVDSIQHRISVRRSNQISDAFKRFQVLFSIIGPILLFILFILVVVYWKREQNEKWFNRNQCYSKECLLSSSSIVSHMNTSVSPCENFYEYACGSYYTPFHPDQDAEQPAVQAHRVISGAFGKDTIQDYFKSGRNRRLLRFDRPMIEHLSEVNVHAIIHSLRNIYQNSYGERNSAKFKVAQFFDSCASTTIRNWLGAHPLIKKAAPIIGGIWLLDRNATNETGAGLVNQTTAWPKRLFWDSTLSDKFHVEKNWSWMDSIKKLQVELNIPTFADFLLHTSPVSKPRLYLVPDSGASGYLSKYKINTYVKSILEVLAKDAGIPYGNEEYKERIRIFTDDLKLVASELNKLYQSTTPSKWSKKAKLSELNVNGNSYDWSGLLSAYFDETYVNFNADYEIYTRYLDYLQKIPIFIGVLERNYTKPVADRIMNNYMLWSVLDSYAWHLSYEYYMLHLSYYYYTEHVMELECFFVTHELFDTVLGAIYVEKHSHNETEKEVEKITNYLRKSLKGHLKQIPWMDEQTKKDVDDRITKMKILFKVPEIMRNDKKLNYAYRTLKTSYNYLNNLFSAVQYIRGVYNRLLSGVTETSEENWSSRDIMAYDTHVALHLQLDEVFIPPGMLQLPIYHHNLPAAFNFGGMGSLIGTAIGILVGEYGAYMRKNGEIQAVWSSDTIRMYKEQKKCVHDQVYNASKYYFNFSDLMMATIEDDMKRVTRATIHEASGLDIARYAFEDWIKDSPDEKYLRHLPGVTFNPKQLFYLTYAQTFCHSMDMWDEYYQLVATTPQPPYEVLVNHIMNELPDFATTFNCPVGSPMNPKQRCRAVL</sequence>
<feature type="transmembrane region" description="Helical" evidence="8">
    <location>
        <begin position="91"/>
        <end position="112"/>
    </location>
</feature>
<evidence type="ECO:0000256" key="5">
    <source>
        <dbReference type="ARBA" id="ARBA00022801"/>
    </source>
</evidence>
<name>A0AA85KKE3_TRIRE</name>
<dbReference type="InterPro" id="IPR018497">
    <property type="entry name" value="Peptidase_M13_C"/>
</dbReference>
<proteinExistence type="inferred from homology"/>
<dbReference type="InterPro" id="IPR024079">
    <property type="entry name" value="MetalloPept_cat_dom_sf"/>
</dbReference>
<dbReference type="Proteomes" id="UP000050795">
    <property type="component" value="Unassembled WGS sequence"/>
</dbReference>
<reference evidence="12" key="2">
    <citation type="submission" date="2023-11" db="UniProtKB">
        <authorList>
            <consortium name="WormBaseParasite"/>
        </authorList>
    </citation>
    <scope>IDENTIFICATION</scope>
</reference>
<dbReference type="GO" id="GO:0046872">
    <property type="term" value="F:metal ion binding"/>
    <property type="evidence" value="ECO:0007669"/>
    <property type="project" value="UniProtKB-KW"/>
</dbReference>
<keyword evidence="8" id="KW-0812">Transmembrane</keyword>
<keyword evidence="6" id="KW-0862">Zinc</keyword>
<keyword evidence="3" id="KW-0645">Protease</keyword>
<evidence type="ECO:0000259" key="9">
    <source>
        <dbReference type="Pfam" id="PF01431"/>
    </source>
</evidence>
<dbReference type="InterPro" id="IPR042089">
    <property type="entry name" value="Peptidase_M13_dom_2"/>
</dbReference>
<keyword evidence="8" id="KW-0472">Membrane</keyword>
<dbReference type="PROSITE" id="PS51885">
    <property type="entry name" value="NEPRILYSIN"/>
    <property type="match status" value="1"/>
</dbReference>
<evidence type="ECO:0000256" key="1">
    <source>
        <dbReference type="ARBA" id="ARBA00001947"/>
    </source>
</evidence>
<keyword evidence="11" id="KW-1185">Reference proteome</keyword>
<evidence type="ECO:0000313" key="11">
    <source>
        <dbReference type="Proteomes" id="UP000050795"/>
    </source>
</evidence>
<dbReference type="InterPro" id="IPR000718">
    <property type="entry name" value="Peptidase_M13"/>
</dbReference>
<keyword evidence="4" id="KW-0479">Metal-binding</keyword>
<comment type="similarity">
    <text evidence="2">Belongs to the peptidase M13 family.</text>
</comment>
<evidence type="ECO:0000313" key="12">
    <source>
        <dbReference type="WBParaSite" id="TREG1_94450.1"/>
    </source>
</evidence>
<dbReference type="SUPFAM" id="SSF55486">
    <property type="entry name" value="Metalloproteases ('zincins'), catalytic domain"/>
    <property type="match status" value="1"/>
</dbReference>
<dbReference type="InterPro" id="IPR008753">
    <property type="entry name" value="Peptidase_M13_N"/>
</dbReference>
<dbReference type="Gene3D" id="1.10.1380.10">
    <property type="entry name" value="Neutral endopeptidase , domain2"/>
    <property type="match status" value="1"/>
</dbReference>
<evidence type="ECO:0000256" key="3">
    <source>
        <dbReference type="ARBA" id="ARBA00022670"/>
    </source>
</evidence>
<dbReference type="WBParaSite" id="TREG1_94450.1">
    <property type="protein sequence ID" value="TREG1_94450.1"/>
    <property type="gene ID" value="TREG1_94450"/>
</dbReference>
<dbReference type="GO" id="GO:0005886">
    <property type="term" value="C:plasma membrane"/>
    <property type="evidence" value="ECO:0007669"/>
    <property type="project" value="TreeGrafter"/>
</dbReference>
<organism evidence="11 12">
    <name type="scientific">Trichobilharzia regenti</name>
    <name type="common">Nasal bird schistosome</name>
    <dbReference type="NCBI Taxonomy" id="157069"/>
    <lineage>
        <taxon>Eukaryota</taxon>
        <taxon>Metazoa</taxon>
        <taxon>Spiralia</taxon>
        <taxon>Lophotrochozoa</taxon>
        <taxon>Platyhelminthes</taxon>
        <taxon>Trematoda</taxon>
        <taxon>Digenea</taxon>
        <taxon>Strigeidida</taxon>
        <taxon>Schistosomatoidea</taxon>
        <taxon>Schistosomatidae</taxon>
        <taxon>Trichobilharzia</taxon>
    </lineage>
</organism>
<keyword evidence="7" id="KW-0482">Metalloprotease</keyword>
<reference evidence="11" key="1">
    <citation type="submission" date="2022-06" db="EMBL/GenBank/DDBJ databases">
        <authorList>
            <person name="Berger JAMES D."/>
            <person name="Berger JAMES D."/>
        </authorList>
    </citation>
    <scope>NUCLEOTIDE SEQUENCE [LARGE SCALE GENOMIC DNA]</scope>
</reference>
<dbReference type="PANTHER" id="PTHR11733:SF167">
    <property type="entry name" value="FI17812P1-RELATED"/>
    <property type="match status" value="1"/>
</dbReference>
<accession>A0AA85KKE3</accession>
<evidence type="ECO:0000256" key="2">
    <source>
        <dbReference type="ARBA" id="ARBA00007357"/>
    </source>
</evidence>
<comment type="cofactor">
    <cofactor evidence="1">
        <name>Zn(2+)</name>
        <dbReference type="ChEBI" id="CHEBI:29105"/>
    </cofactor>
</comment>
<evidence type="ECO:0000256" key="8">
    <source>
        <dbReference type="SAM" id="Phobius"/>
    </source>
</evidence>
<keyword evidence="8" id="KW-1133">Transmembrane helix</keyword>
<dbReference type="Gene3D" id="3.40.390.10">
    <property type="entry name" value="Collagenase (Catalytic Domain)"/>
    <property type="match status" value="1"/>
</dbReference>
<dbReference type="PANTHER" id="PTHR11733">
    <property type="entry name" value="ZINC METALLOPROTEASE FAMILY M13 NEPRILYSIN-RELATED"/>
    <property type="match status" value="1"/>
</dbReference>
<keyword evidence="5" id="KW-0378">Hydrolase</keyword>
<evidence type="ECO:0000256" key="7">
    <source>
        <dbReference type="ARBA" id="ARBA00023049"/>
    </source>
</evidence>
<feature type="domain" description="Peptidase M13 N-terminal" evidence="10">
    <location>
        <begin position="211"/>
        <end position="598"/>
    </location>
</feature>
<dbReference type="Pfam" id="PF05649">
    <property type="entry name" value="Peptidase_M13_N"/>
    <property type="match status" value="1"/>
</dbReference>
<evidence type="ECO:0000259" key="10">
    <source>
        <dbReference type="Pfam" id="PF05649"/>
    </source>
</evidence>
<dbReference type="GO" id="GO:0016485">
    <property type="term" value="P:protein processing"/>
    <property type="evidence" value="ECO:0007669"/>
    <property type="project" value="TreeGrafter"/>
</dbReference>
<protein>
    <recommendedName>
        <fullName evidence="13">Peptidase_M13_N domain-containing protein</fullName>
    </recommendedName>
</protein>
<evidence type="ECO:0000256" key="6">
    <source>
        <dbReference type="ARBA" id="ARBA00022833"/>
    </source>
</evidence>